<evidence type="ECO:0000256" key="1">
    <source>
        <dbReference type="SAM" id="Phobius"/>
    </source>
</evidence>
<gene>
    <name evidence="2" type="ORF">SGUI_2977</name>
</gene>
<dbReference type="InterPro" id="IPR011701">
    <property type="entry name" value="MFS"/>
</dbReference>
<reference evidence="2 3" key="1">
    <citation type="submission" date="2016-03" db="EMBL/GenBank/DDBJ databases">
        <title>Shallow-sea hydrothermal system.</title>
        <authorList>
            <person name="Tang K."/>
        </authorList>
    </citation>
    <scope>NUCLEOTIDE SEQUENCE [LARGE SCALE GENOMIC DNA]</scope>
    <source>
        <strain evidence="2 3">JLT9</strain>
    </source>
</reference>
<dbReference type="SUPFAM" id="SSF103473">
    <property type="entry name" value="MFS general substrate transporter"/>
    <property type="match status" value="1"/>
</dbReference>
<proteinExistence type="predicted"/>
<accession>A0A1B1NG46</accession>
<evidence type="ECO:0000313" key="2">
    <source>
        <dbReference type="EMBL" id="ANS80373.1"/>
    </source>
</evidence>
<dbReference type="RefSeq" id="WP_066641669.1">
    <property type="nucleotide sequence ID" value="NZ_CP014989.1"/>
</dbReference>
<evidence type="ECO:0000313" key="3">
    <source>
        <dbReference type="Proteomes" id="UP000092482"/>
    </source>
</evidence>
<dbReference type="EMBL" id="CP014989">
    <property type="protein sequence ID" value="ANS80373.1"/>
    <property type="molecule type" value="Genomic_DNA"/>
</dbReference>
<feature type="transmembrane region" description="Helical" evidence="1">
    <location>
        <begin position="16"/>
        <end position="34"/>
    </location>
</feature>
<dbReference type="InterPro" id="IPR036259">
    <property type="entry name" value="MFS_trans_sf"/>
</dbReference>
<keyword evidence="1" id="KW-0472">Membrane</keyword>
<dbReference type="PANTHER" id="PTHR23523">
    <property type="match status" value="1"/>
</dbReference>
<feature type="transmembrane region" description="Helical" evidence="1">
    <location>
        <begin position="85"/>
        <end position="106"/>
    </location>
</feature>
<keyword evidence="3" id="KW-1185">Reference proteome</keyword>
<feature type="transmembrane region" description="Helical" evidence="1">
    <location>
        <begin position="147"/>
        <end position="168"/>
    </location>
</feature>
<dbReference type="InterPro" id="IPR052524">
    <property type="entry name" value="MFS_Cyanate_Porter"/>
</dbReference>
<feature type="transmembrane region" description="Helical" evidence="1">
    <location>
        <begin position="353"/>
        <end position="371"/>
    </location>
</feature>
<sequence>MTEGPGGRTGTSGRPLPHLGALALVAVALVAVNLRPGATSIGPVLAELEAGIGLTPTVAGVLSALPGLCFGALGALAVPLSRRCGVTGSILLGLVVVVAGLLLRVLTGSTVLFVALSGLALGGMAVGNVLVPAWIKRQPADRVRLMTVYGTGLTVGGASGAALAAPVAAVAGDGGWRPSLGLWGLTAVSALLVWLLVARRERGTAPAQDGGGSAGRLLRSPTAVALTAMFGVQSMNAYVQFGWLPEIYRDAGLSAPAAGLLTALLTGLGVVGGLVMPTVIDRSRTLAPWMVAFGGLAVLGYAGLLLSPASVPWLWSGLLGLSGWAFPTVIALINARSRHPQVTARLSGFVQPVGYLLGAAGPFLVGLIHAWTGDWRLVLVLLALSGVALTLTGLRVSRPVFVDDEMGPADPGGAPA</sequence>
<feature type="transmembrane region" description="Helical" evidence="1">
    <location>
        <begin position="217"/>
        <end position="235"/>
    </location>
</feature>
<keyword evidence="1" id="KW-0812">Transmembrane</keyword>
<dbReference type="OrthoDB" id="5317164at2"/>
<dbReference type="Gene3D" id="1.20.1250.20">
    <property type="entry name" value="MFS general substrate transporter like domains"/>
    <property type="match status" value="1"/>
</dbReference>
<feature type="transmembrane region" description="Helical" evidence="1">
    <location>
        <begin position="112"/>
        <end position="135"/>
    </location>
</feature>
<dbReference type="GO" id="GO:0022857">
    <property type="term" value="F:transmembrane transporter activity"/>
    <property type="evidence" value="ECO:0007669"/>
    <property type="project" value="InterPro"/>
</dbReference>
<dbReference type="AlphaFoldDB" id="A0A1B1NG46"/>
<protein>
    <submittedName>
        <fullName evidence="2">Cyanate MFS transporter</fullName>
    </submittedName>
</protein>
<feature type="transmembrane region" description="Helical" evidence="1">
    <location>
        <begin position="287"/>
        <end position="307"/>
    </location>
</feature>
<dbReference type="STRING" id="1758689.SGUI_2977"/>
<dbReference type="PANTHER" id="PTHR23523:SF2">
    <property type="entry name" value="2-NITROIMIDAZOLE TRANSPORTER"/>
    <property type="match status" value="1"/>
</dbReference>
<feature type="transmembrane region" description="Helical" evidence="1">
    <location>
        <begin position="255"/>
        <end position="275"/>
    </location>
</feature>
<dbReference type="KEGG" id="serj:SGUI_2977"/>
<dbReference type="Proteomes" id="UP000092482">
    <property type="component" value="Chromosome"/>
</dbReference>
<name>A0A1B1NG46_9MICO</name>
<feature type="transmembrane region" description="Helical" evidence="1">
    <location>
        <begin position="54"/>
        <end position="78"/>
    </location>
</feature>
<keyword evidence="1" id="KW-1133">Transmembrane helix</keyword>
<feature type="transmembrane region" description="Helical" evidence="1">
    <location>
        <begin position="313"/>
        <end position="333"/>
    </location>
</feature>
<feature type="transmembrane region" description="Helical" evidence="1">
    <location>
        <begin position="180"/>
        <end position="197"/>
    </location>
</feature>
<organism evidence="2 3">
    <name type="scientific">Serinicoccus hydrothermalis</name>
    <dbReference type="NCBI Taxonomy" id="1758689"/>
    <lineage>
        <taxon>Bacteria</taxon>
        <taxon>Bacillati</taxon>
        <taxon>Actinomycetota</taxon>
        <taxon>Actinomycetes</taxon>
        <taxon>Micrococcales</taxon>
        <taxon>Ornithinimicrobiaceae</taxon>
        <taxon>Serinicoccus</taxon>
    </lineage>
</organism>
<dbReference type="Pfam" id="PF07690">
    <property type="entry name" value="MFS_1"/>
    <property type="match status" value="1"/>
</dbReference>
<feature type="transmembrane region" description="Helical" evidence="1">
    <location>
        <begin position="377"/>
        <end position="396"/>
    </location>
</feature>
<dbReference type="PATRIC" id="fig|1758689.4.peg.3106"/>